<reference evidence="2 3" key="1">
    <citation type="submission" date="2019-10" db="EMBL/GenBank/DDBJ databases">
        <title>Rudanella paleaurantiibacter sp. nov., isolated from sludge.</title>
        <authorList>
            <person name="Xu S.Q."/>
        </authorList>
    </citation>
    <scope>NUCLEOTIDE SEQUENCE [LARGE SCALE GENOMIC DNA]</scope>
    <source>
        <strain evidence="2 3">HX-22-17</strain>
    </source>
</reference>
<dbReference type="RefSeq" id="WP_152124139.1">
    <property type="nucleotide sequence ID" value="NZ_WELI01000003.1"/>
</dbReference>
<feature type="region of interest" description="Disordered" evidence="1">
    <location>
        <begin position="60"/>
        <end position="95"/>
    </location>
</feature>
<sequence>MEPDVNRRPNETFEEYMKRILGEAKERYDRMSPEDQQLLDEAARRHGELVHSEIMVSFPDVLDDTAGKTPQQGETADNKTPPVDQQPDANSNITE</sequence>
<dbReference type="AlphaFoldDB" id="A0A7J5U080"/>
<dbReference type="Proteomes" id="UP000488299">
    <property type="component" value="Unassembled WGS sequence"/>
</dbReference>
<name>A0A7J5U080_9BACT</name>
<protein>
    <submittedName>
        <fullName evidence="2">Uncharacterized protein</fullName>
    </submittedName>
</protein>
<evidence type="ECO:0000313" key="2">
    <source>
        <dbReference type="EMBL" id="KAB7731156.1"/>
    </source>
</evidence>
<proteinExistence type="predicted"/>
<gene>
    <name evidence="2" type="ORF">F5984_10130</name>
</gene>
<comment type="caution">
    <text evidence="2">The sequence shown here is derived from an EMBL/GenBank/DDBJ whole genome shotgun (WGS) entry which is preliminary data.</text>
</comment>
<keyword evidence="3" id="KW-1185">Reference proteome</keyword>
<dbReference type="EMBL" id="WELI01000003">
    <property type="protein sequence ID" value="KAB7731156.1"/>
    <property type="molecule type" value="Genomic_DNA"/>
</dbReference>
<evidence type="ECO:0000313" key="3">
    <source>
        <dbReference type="Proteomes" id="UP000488299"/>
    </source>
</evidence>
<accession>A0A7J5U080</accession>
<organism evidence="2 3">
    <name type="scientific">Rudanella paleaurantiibacter</name>
    <dbReference type="NCBI Taxonomy" id="2614655"/>
    <lineage>
        <taxon>Bacteria</taxon>
        <taxon>Pseudomonadati</taxon>
        <taxon>Bacteroidota</taxon>
        <taxon>Cytophagia</taxon>
        <taxon>Cytophagales</taxon>
        <taxon>Cytophagaceae</taxon>
        <taxon>Rudanella</taxon>
    </lineage>
</organism>
<evidence type="ECO:0000256" key="1">
    <source>
        <dbReference type="SAM" id="MobiDB-lite"/>
    </source>
</evidence>